<keyword evidence="12" id="KW-1185">Reference proteome</keyword>
<evidence type="ECO:0000313" key="11">
    <source>
        <dbReference type="EMBL" id="WRL44873.1"/>
    </source>
</evidence>
<gene>
    <name evidence="11" type="ORF">U5817_16850</name>
</gene>
<dbReference type="Proteomes" id="UP001626593">
    <property type="component" value="Chromosome"/>
</dbReference>
<evidence type="ECO:0000259" key="10">
    <source>
        <dbReference type="Pfam" id="PF04290"/>
    </source>
</evidence>
<comment type="subcellular location">
    <subcellularLocation>
        <location evidence="1 9">Cell inner membrane</location>
        <topology evidence="1 9">Multi-pass membrane protein</topology>
    </subcellularLocation>
</comment>
<evidence type="ECO:0000256" key="7">
    <source>
        <dbReference type="ARBA" id="ARBA00023136"/>
    </source>
</evidence>
<name>A0ABZ1AGL0_AROEV</name>
<sequence>MKSSSPGKGSTWFRRTRRVEHVVYSVEKAICGASLFVMLFATAFTVVARNLKLSWPNYGELGLAALIPLTLVGGAMCTYLGSHIAVELAQAVPSRRLKNFCHFAVAVATIAFAAIYAYSGVVLVDEFLLTGDKMLDLDTPYWILALFFPIGMGLMIFHALMQILAILTGHSLNAEAEAAR</sequence>
<keyword evidence="6 9" id="KW-1133">Transmembrane helix</keyword>
<keyword evidence="4 9" id="KW-0997">Cell inner membrane</keyword>
<reference evidence="11 12" key="1">
    <citation type="submission" date="2023-12" db="EMBL/GenBank/DDBJ databases">
        <title>A. evansii MAY27, complete genome.</title>
        <authorList>
            <person name="Wang Y."/>
        </authorList>
    </citation>
    <scope>NUCLEOTIDE SEQUENCE [LARGE SCALE GENOMIC DNA]</scope>
    <source>
        <strain evidence="11 12">MAY27</strain>
    </source>
</reference>
<comment type="similarity">
    <text evidence="8 9">Belongs to the TRAP transporter small permease family.</text>
</comment>
<dbReference type="EMBL" id="CP141259">
    <property type="protein sequence ID" value="WRL44873.1"/>
    <property type="molecule type" value="Genomic_DNA"/>
</dbReference>
<evidence type="ECO:0000256" key="8">
    <source>
        <dbReference type="ARBA" id="ARBA00038436"/>
    </source>
</evidence>
<comment type="function">
    <text evidence="9">Part of the tripartite ATP-independent periplasmic (TRAP) transport system.</text>
</comment>
<evidence type="ECO:0000256" key="1">
    <source>
        <dbReference type="ARBA" id="ARBA00004429"/>
    </source>
</evidence>
<feature type="transmembrane region" description="Helical" evidence="9">
    <location>
        <begin position="21"/>
        <end position="41"/>
    </location>
</feature>
<keyword evidence="7 9" id="KW-0472">Membrane</keyword>
<feature type="transmembrane region" description="Helical" evidence="9">
    <location>
        <begin position="100"/>
        <end position="121"/>
    </location>
</feature>
<evidence type="ECO:0000256" key="9">
    <source>
        <dbReference type="RuleBase" id="RU369079"/>
    </source>
</evidence>
<dbReference type="PANTHER" id="PTHR35011:SF11">
    <property type="entry name" value="TRAP TRANSPORTER SMALL PERMEASE PROTEIN"/>
    <property type="match status" value="1"/>
</dbReference>
<proteinExistence type="inferred from homology"/>
<keyword evidence="5 9" id="KW-0812">Transmembrane</keyword>
<dbReference type="InterPro" id="IPR007387">
    <property type="entry name" value="TRAP_DctQ"/>
</dbReference>
<keyword evidence="2 9" id="KW-0813">Transport</keyword>
<evidence type="ECO:0000313" key="12">
    <source>
        <dbReference type="Proteomes" id="UP001626593"/>
    </source>
</evidence>
<feature type="domain" description="Tripartite ATP-independent periplasmic transporters DctQ component" evidence="10">
    <location>
        <begin position="38"/>
        <end position="167"/>
    </location>
</feature>
<protein>
    <recommendedName>
        <fullName evidence="9">TRAP transporter small permease protein</fullName>
    </recommendedName>
</protein>
<dbReference type="InterPro" id="IPR055348">
    <property type="entry name" value="DctQ"/>
</dbReference>
<feature type="transmembrane region" description="Helical" evidence="9">
    <location>
        <begin position="141"/>
        <end position="161"/>
    </location>
</feature>
<accession>A0ABZ1AGL0</accession>
<feature type="transmembrane region" description="Helical" evidence="9">
    <location>
        <begin position="61"/>
        <end position="80"/>
    </location>
</feature>
<evidence type="ECO:0000256" key="2">
    <source>
        <dbReference type="ARBA" id="ARBA00022448"/>
    </source>
</evidence>
<evidence type="ECO:0000256" key="4">
    <source>
        <dbReference type="ARBA" id="ARBA00022519"/>
    </source>
</evidence>
<evidence type="ECO:0000256" key="5">
    <source>
        <dbReference type="ARBA" id="ARBA00022692"/>
    </source>
</evidence>
<dbReference type="RefSeq" id="WP_169128607.1">
    <property type="nucleotide sequence ID" value="NZ_CAWPLS010000144.1"/>
</dbReference>
<evidence type="ECO:0000256" key="6">
    <source>
        <dbReference type="ARBA" id="ARBA00022989"/>
    </source>
</evidence>
<dbReference type="PANTHER" id="PTHR35011">
    <property type="entry name" value="2,3-DIKETO-L-GULONATE TRAP TRANSPORTER SMALL PERMEASE PROTEIN YIAM"/>
    <property type="match status" value="1"/>
</dbReference>
<evidence type="ECO:0000256" key="3">
    <source>
        <dbReference type="ARBA" id="ARBA00022475"/>
    </source>
</evidence>
<keyword evidence="3" id="KW-1003">Cell membrane</keyword>
<dbReference type="Pfam" id="PF04290">
    <property type="entry name" value="DctQ"/>
    <property type="match status" value="1"/>
</dbReference>
<organism evidence="11 12">
    <name type="scientific">Aromatoleum evansii</name>
    <name type="common">Azoarcus evansii</name>
    <dbReference type="NCBI Taxonomy" id="59406"/>
    <lineage>
        <taxon>Bacteria</taxon>
        <taxon>Pseudomonadati</taxon>
        <taxon>Pseudomonadota</taxon>
        <taxon>Betaproteobacteria</taxon>
        <taxon>Rhodocyclales</taxon>
        <taxon>Rhodocyclaceae</taxon>
        <taxon>Aromatoleum</taxon>
    </lineage>
</organism>
<comment type="subunit">
    <text evidence="9">The complex comprises the extracytoplasmic solute receptor protein and the two transmembrane proteins.</text>
</comment>